<comment type="caution">
    <text evidence="1">The sequence shown here is derived from an EMBL/GenBank/DDBJ whole genome shotgun (WGS) entry which is preliminary data.</text>
</comment>
<gene>
    <name evidence="1" type="ORF">AVEN_246556_1</name>
</gene>
<reference evidence="1 2" key="1">
    <citation type="journal article" date="2019" name="Sci. Rep.">
        <title>Orb-weaving spider Araneus ventricosus genome elucidates the spidroin gene catalogue.</title>
        <authorList>
            <person name="Kono N."/>
            <person name="Nakamura H."/>
            <person name="Ohtoshi R."/>
            <person name="Moran D.A.P."/>
            <person name="Shinohara A."/>
            <person name="Yoshida Y."/>
            <person name="Fujiwara M."/>
            <person name="Mori M."/>
            <person name="Tomita M."/>
            <person name="Arakawa K."/>
        </authorList>
    </citation>
    <scope>NUCLEOTIDE SEQUENCE [LARGE SCALE GENOMIC DNA]</scope>
</reference>
<proteinExistence type="predicted"/>
<accession>A0A4Y2DFQ9</accession>
<evidence type="ECO:0000313" key="1">
    <source>
        <dbReference type="EMBL" id="GBM14385.1"/>
    </source>
</evidence>
<protein>
    <submittedName>
        <fullName evidence="1">Uncharacterized protein</fullName>
    </submittedName>
</protein>
<dbReference type="AlphaFoldDB" id="A0A4Y2DFQ9"/>
<name>A0A4Y2DFQ9_ARAVE</name>
<dbReference type="EMBL" id="BGPR01000343">
    <property type="protein sequence ID" value="GBM14385.1"/>
    <property type="molecule type" value="Genomic_DNA"/>
</dbReference>
<organism evidence="1 2">
    <name type="scientific">Araneus ventricosus</name>
    <name type="common">Orbweaver spider</name>
    <name type="synonym">Epeira ventricosa</name>
    <dbReference type="NCBI Taxonomy" id="182803"/>
    <lineage>
        <taxon>Eukaryota</taxon>
        <taxon>Metazoa</taxon>
        <taxon>Ecdysozoa</taxon>
        <taxon>Arthropoda</taxon>
        <taxon>Chelicerata</taxon>
        <taxon>Arachnida</taxon>
        <taxon>Araneae</taxon>
        <taxon>Araneomorphae</taxon>
        <taxon>Entelegynae</taxon>
        <taxon>Araneoidea</taxon>
        <taxon>Araneidae</taxon>
        <taxon>Araneus</taxon>
    </lineage>
</organism>
<evidence type="ECO:0000313" key="2">
    <source>
        <dbReference type="Proteomes" id="UP000499080"/>
    </source>
</evidence>
<sequence length="89" mass="9894">MGLQDDQILPIGSLLGEIEASRVAILCHFTANISFRPSENNVSAEHPEKVPSRRPDEFKKMGIRLFHSNGRSFPGTCNTHDSSFLLNRG</sequence>
<dbReference type="Proteomes" id="UP000499080">
    <property type="component" value="Unassembled WGS sequence"/>
</dbReference>
<keyword evidence="2" id="KW-1185">Reference proteome</keyword>